<feature type="chain" id="PRO_5011680263" evidence="2">
    <location>
        <begin position="25"/>
        <end position="1574"/>
    </location>
</feature>
<evidence type="ECO:0000256" key="1">
    <source>
        <dbReference type="SAM" id="MobiDB-lite"/>
    </source>
</evidence>
<evidence type="ECO:0000313" key="3">
    <source>
        <dbReference type="EMBL" id="SEN19800.1"/>
    </source>
</evidence>
<dbReference type="STRING" id="215200.SAMN05216454_101152"/>
<proteinExistence type="predicted"/>
<gene>
    <name evidence="3" type="ORF">SAMN05216454_101152</name>
</gene>
<dbReference type="InterPro" id="IPR032675">
    <property type="entry name" value="LRR_dom_sf"/>
</dbReference>
<dbReference type="PANTHER" id="PTHR45661">
    <property type="entry name" value="SURFACE ANTIGEN"/>
    <property type="match status" value="1"/>
</dbReference>
<dbReference type="Gene3D" id="3.40.50.12090">
    <property type="match status" value="2"/>
</dbReference>
<accession>A0A1H8EK89</accession>
<evidence type="ECO:0000313" key="4">
    <source>
        <dbReference type="Proteomes" id="UP000199512"/>
    </source>
</evidence>
<reference evidence="3 4" key="1">
    <citation type="submission" date="2016-10" db="EMBL/GenBank/DDBJ databases">
        <authorList>
            <person name="de Groot N.N."/>
        </authorList>
    </citation>
    <scope>NUCLEOTIDE SEQUENCE [LARGE SCALE GENOMIC DNA]</scope>
    <source>
        <strain evidence="3 4">Calf135</strain>
    </source>
</reference>
<dbReference type="Proteomes" id="UP000199512">
    <property type="component" value="Unassembled WGS sequence"/>
</dbReference>
<dbReference type="Pfam" id="PF07554">
    <property type="entry name" value="FIVAR"/>
    <property type="match status" value="2"/>
</dbReference>
<keyword evidence="4" id="KW-1185">Reference proteome</keyword>
<feature type="region of interest" description="Disordered" evidence="1">
    <location>
        <begin position="1265"/>
        <end position="1284"/>
    </location>
</feature>
<dbReference type="Pfam" id="PF04122">
    <property type="entry name" value="CW_binding_2"/>
    <property type="match status" value="3"/>
</dbReference>
<dbReference type="Pfam" id="PF13306">
    <property type="entry name" value="LRR_5"/>
    <property type="match status" value="4"/>
</dbReference>
<name>A0A1H8EK89_9FIRM</name>
<dbReference type="Gene3D" id="1.20.1270.70">
    <property type="entry name" value="Designed single chain three-helix bundle"/>
    <property type="match status" value="1"/>
</dbReference>
<dbReference type="SUPFAM" id="SSF52058">
    <property type="entry name" value="L domain-like"/>
    <property type="match status" value="2"/>
</dbReference>
<protein>
    <submittedName>
        <fullName evidence="3">Putative cell wall-binding protein</fullName>
    </submittedName>
</protein>
<feature type="compositionally biased region" description="Low complexity" evidence="1">
    <location>
        <begin position="1267"/>
        <end position="1278"/>
    </location>
</feature>
<dbReference type="OrthoDB" id="1752149at2"/>
<dbReference type="Gene3D" id="1.20.1270.90">
    <property type="entry name" value="AF1782-like"/>
    <property type="match status" value="1"/>
</dbReference>
<dbReference type="InterPro" id="IPR026906">
    <property type="entry name" value="LRR_5"/>
</dbReference>
<dbReference type="InterPro" id="IPR007253">
    <property type="entry name" value="Cell_wall-bd_2"/>
</dbReference>
<sequence length="1574" mass="174906">MKKITTTLLSLLLTISMMPVGSFAAEENLSQITDELVSEQAETSEDSFEFDKGIKTIKKYKGTDKDVVIPEKIDGVAVEKIGRQAFSKSQIDSVTFNKELKEIGDGAFGLSTVKTVALNEGLEKIGDGAFSNCSNLENINFPNSLVSIGKYAFLNCTKISREIILGENLEKVLTSAFKGCNNMKITIANKGIPIAIYENNLYDINLPISLPNTRDVFLSSGAFKGSNQDNYSVDLGTIDVKESINKEELKKELEKIPFKIGSTTNDFSTLPYTLVWELDDFNLSKSNTISGHFEGCDTCGLDRIKINIKLNPVSTNKETDASNFIFNKDTKTITKYNGTDKDVVIPEKIDGVTVEKIGKQAFSKSKIDSVTFNKELEEVDNLAFVASTVKTIVANEGLKKIGFNSFTNCKSLTEFNFPDSLLSIDRDAFKNCSNLEGTLNIGEKFELLGSSALKYSPKVKLNISKAGAPVKIMEGNINSVNSPLHVPTSREVFITKTSFLIENSVVDLGILKVDKNISKKDLEEKLKKIPFSYGTTTYKDGNTIVDSKEKPQWNLDRFDINESNELETNINPSDPNSTTVKIKIAAKSDTESSVWASEDFTYGDIPSTILDSPTYFAITGLSKKGHEKIKTEKHLVIPYEVKIKENDKTVIKKIRGIGKESFNNLGIEKLTLPEMKDGYSKFIIDSSAFADNKLTELHIPDGVFAIDTFAFANNDITKLYIPASVLKIGSEAFKNNKISELEISDDVSKIQIDNYSFMNNKLEEVHIPYSVFKIKHYVFKDNPGKDGKGQVYLYTRNPKHLTSDTYMYSSEYQKFILVSSNINREPLFSTIRSVLNLIPEEYKEKSWNKMNEVLNKAKKVFKNEASNQKEIDNANKKLNDAIKNLSPANVIKTSLENEIKDIRDYNEKLYTAESWSKFKTALAEAQKIFENDDAEQTDVDNALSELKNSIKSLEIKEEMKWTKDDFTYEGSKITGYSKLGAEKYKVNKFLIIPDTTPDGKPVTAIGKEAFMTTEGVVYRTDDVSSPLGLKTVKIPDKVEVIEDSAFRQNNLSHVDLPSSLTTIGDSAFNANQLKDLKIPDSVTKMGSGCFSLNLIENIKFSRGMDEIPDGILSRNIYLKNIEIPDTVKRIGKSAFVGAPLTELHIPSSVETIEYKAFSGQRCKEIKIPGSVKKIGKLAFEENVKFRHTKKLILEEGIEEIEYGAFKSCLLEAVKLPNSLIKLDEAAFKDNMDTEKNIVTVKLISRNPEHAKLFESNEMQKIFIETPSHSSSGNSNSVNSKDKTISRVEGKTRIHTATEISKKYFKNADKVILVSSTQLADSLISPVHAKRLDSPILLSGKDFLDKSVLDELKRLNTSSVDIVGGENSIGENVVKELENNGIKVNRIAGEDRYKTSIKLAEQMYKDSKYDEVFVVDGTNIADGLSVANFSTKVNAPVILTSPEKIDKSAIDFMNTKSIKKVHIIGGTNSVSRNVENSLNKFKTNRIAGENRYETSRMIANLAYPNAKSIHIANGVTGIDALVSGAIIPKTNMPLILVNENDISTSKLLQNSSIKNINIIGGNDSISKNFINSVIK</sequence>
<dbReference type="EMBL" id="FODF01000001">
    <property type="protein sequence ID" value="SEN19800.1"/>
    <property type="molecule type" value="Genomic_DNA"/>
</dbReference>
<dbReference type="RefSeq" id="WP_091973293.1">
    <property type="nucleotide sequence ID" value="NZ_FODF01000001.1"/>
</dbReference>
<keyword evidence="2" id="KW-0732">Signal</keyword>
<feature type="signal peptide" evidence="2">
    <location>
        <begin position="1"/>
        <end position="24"/>
    </location>
</feature>
<dbReference type="PANTHER" id="PTHR45661:SF3">
    <property type="entry name" value="IG-LIKE DOMAIN-CONTAINING PROTEIN"/>
    <property type="match status" value="1"/>
</dbReference>
<evidence type="ECO:0000256" key="2">
    <source>
        <dbReference type="SAM" id="SignalP"/>
    </source>
</evidence>
<organism evidence="3 4">
    <name type="scientific">Peptostreptococcus russellii</name>
    <dbReference type="NCBI Taxonomy" id="215200"/>
    <lineage>
        <taxon>Bacteria</taxon>
        <taxon>Bacillati</taxon>
        <taxon>Bacillota</taxon>
        <taxon>Clostridia</taxon>
        <taxon>Peptostreptococcales</taxon>
        <taxon>Peptostreptococcaceae</taxon>
        <taxon>Peptostreptococcus</taxon>
    </lineage>
</organism>
<dbReference type="InterPro" id="IPR053139">
    <property type="entry name" value="Surface_bspA-like"/>
</dbReference>
<dbReference type="Gene3D" id="3.80.10.10">
    <property type="entry name" value="Ribonuclease Inhibitor"/>
    <property type="match status" value="6"/>
</dbReference>